<dbReference type="Gramene" id="OB05G27590.1">
    <property type="protein sequence ID" value="OB05G27590.1"/>
    <property type="gene ID" value="OB05G27590"/>
</dbReference>
<evidence type="ECO:0000256" key="5">
    <source>
        <dbReference type="PIRSR" id="PIRSR000097-2"/>
    </source>
</evidence>
<dbReference type="InterPro" id="IPR020471">
    <property type="entry name" value="AKR"/>
</dbReference>
<evidence type="ECO:0000256" key="1">
    <source>
        <dbReference type="ARBA" id="ARBA00007905"/>
    </source>
</evidence>
<dbReference type="GO" id="GO:0016491">
    <property type="term" value="F:oxidoreductase activity"/>
    <property type="evidence" value="ECO:0007669"/>
    <property type="project" value="UniProtKB-KW"/>
</dbReference>
<sequence>MAQDEHQFVLKSGHAIPAVGLGTWRAGSDTAHSVQTAIIEAGYRHVDTAAQYGVEQEVGKGLKAAIEAGINRKDLFVTSKIWCTNLAPEKVRPALKNTLKDLQLDYIDLYLIHWPFQLKDGAHQPPEAGEVLEFDMEGVWRGMERLVTDGLVKDIGICNFSVTKLNRLLRSANIPPAVCQVVVSHSILYYKMFSSKMEMEMHPGWKNDKIFEACKNQGIHVTAYSPLGSSEKNLAHDPVVEKIANKLNKTSGQVLIKWALQRGTSVIPKSTKDERIKENIQVFGWEIPEEDFQVLCSIKDEVRTEKRVLTGEELFVNKTHGPYKSASELWDNED</sequence>
<feature type="site" description="Lowers pKa of active site Tyr" evidence="6">
    <location>
        <position position="80"/>
    </location>
</feature>
<evidence type="ECO:0000256" key="4">
    <source>
        <dbReference type="PIRSR" id="PIRSR000097-1"/>
    </source>
</evidence>
<proteinExistence type="inferred from homology"/>
<dbReference type="OMA" id="YCLQKNW"/>
<accession>J3M835</accession>
<evidence type="ECO:0000256" key="6">
    <source>
        <dbReference type="PIRSR" id="PIRSR000097-3"/>
    </source>
</evidence>
<dbReference type="InterPro" id="IPR036812">
    <property type="entry name" value="NAD(P)_OxRdtase_dom_sf"/>
</dbReference>
<keyword evidence="3" id="KW-0560">Oxidoreductase</keyword>
<dbReference type="PROSITE" id="PS00062">
    <property type="entry name" value="ALDOKETO_REDUCTASE_2"/>
    <property type="match status" value="1"/>
</dbReference>
<dbReference type="InterPro" id="IPR044498">
    <property type="entry name" value="AKR4C"/>
</dbReference>
<dbReference type="InterPro" id="IPR018170">
    <property type="entry name" value="Aldo/ket_reductase_CS"/>
</dbReference>
<protein>
    <recommendedName>
        <fullName evidence="7">NADP-dependent oxidoreductase domain-containing protein</fullName>
    </recommendedName>
</protein>
<dbReference type="Proteomes" id="UP000006038">
    <property type="component" value="Chromosome 5"/>
</dbReference>
<reference evidence="8" key="1">
    <citation type="journal article" date="2013" name="Nat. Commun.">
        <title>Whole-genome sequencing of Oryza brachyantha reveals mechanisms underlying Oryza genome evolution.</title>
        <authorList>
            <person name="Chen J."/>
            <person name="Huang Q."/>
            <person name="Gao D."/>
            <person name="Wang J."/>
            <person name="Lang Y."/>
            <person name="Liu T."/>
            <person name="Li B."/>
            <person name="Bai Z."/>
            <person name="Luis Goicoechea J."/>
            <person name="Liang C."/>
            <person name="Chen C."/>
            <person name="Zhang W."/>
            <person name="Sun S."/>
            <person name="Liao Y."/>
            <person name="Zhang X."/>
            <person name="Yang L."/>
            <person name="Song C."/>
            <person name="Wang M."/>
            <person name="Shi J."/>
            <person name="Liu G."/>
            <person name="Liu J."/>
            <person name="Zhou H."/>
            <person name="Zhou W."/>
            <person name="Yu Q."/>
            <person name="An N."/>
            <person name="Chen Y."/>
            <person name="Cai Q."/>
            <person name="Wang B."/>
            <person name="Liu B."/>
            <person name="Min J."/>
            <person name="Huang Y."/>
            <person name="Wu H."/>
            <person name="Li Z."/>
            <person name="Zhang Y."/>
            <person name="Yin Y."/>
            <person name="Song W."/>
            <person name="Jiang J."/>
            <person name="Jackson S.A."/>
            <person name="Wing R.A."/>
            <person name="Wang J."/>
            <person name="Chen M."/>
        </authorList>
    </citation>
    <scope>NUCLEOTIDE SEQUENCE [LARGE SCALE GENOMIC DNA]</scope>
    <source>
        <strain evidence="8">cv. IRGC 101232</strain>
    </source>
</reference>
<comment type="similarity">
    <text evidence="1">Belongs to the aldo/keto reductase family.</text>
</comment>
<dbReference type="PROSITE" id="PS00063">
    <property type="entry name" value="ALDOKETO_REDUCTASE_3"/>
    <property type="match status" value="1"/>
</dbReference>
<dbReference type="STRING" id="4533.J3M835"/>
<dbReference type="EnsemblPlants" id="OB05G27590.1">
    <property type="protein sequence ID" value="OB05G27590.1"/>
    <property type="gene ID" value="OB05G27590"/>
</dbReference>
<feature type="binding site" evidence="5">
    <location>
        <position position="113"/>
    </location>
    <ligand>
        <name>substrate</name>
    </ligand>
</feature>
<keyword evidence="9" id="KW-1185">Reference proteome</keyword>
<dbReference type="PRINTS" id="PR00069">
    <property type="entry name" value="ALDKETRDTASE"/>
</dbReference>
<evidence type="ECO:0000256" key="3">
    <source>
        <dbReference type="ARBA" id="ARBA00023002"/>
    </source>
</evidence>
<name>J3M835_ORYBR</name>
<evidence type="ECO:0000256" key="2">
    <source>
        <dbReference type="ARBA" id="ARBA00022857"/>
    </source>
</evidence>
<dbReference type="AlphaFoldDB" id="J3M835"/>
<dbReference type="PROSITE" id="PS00798">
    <property type="entry name" value="ALDOKETO_REDUCTASE_1"/>
    <property type="match status" value="1"/>
</dbReference>
<evidence type="ECO:0000313" key="8">
    <source>
        <dbReference type="EnsemblPlants" id="OB05G27590.1"/>
    </source>
</evidence>
<dbReference type="eggNOG" id="KOG1577">
    <property type="taxonomic scope" value="Eukaryota"/>
</dbReference>
<dbReference type="CDD" id="cd19125">
    <property type="entry name" value="AKR_AKR4C1-15"/>
    <property type="match status" value="1"/>
</dbReference>
<dbReference type="SUPFAM" id="SSF51430">
    <property type="entry name" value="NAD(P)-linked oxidoreductase"/>
    <property type="match status" value="1"/>
</dbReference>
<evidence type="ECO:0000259" key="7">
    <source>
        <dbReference type="Pfam" id="PF00248"/>
    </source>
</evidence>
<evidence type="ECO:0000313" key="9">
    <source>
        <dbReference type="Proteomes" id="UP000006038"/>
    </source>
</evidence>
<feature type="active site" description="Proton donor" evidence="4">
    <location>
        <position position="52"/>
    </location>
</feature>
<dbReference type="HOGENOM" id="CLU_023205_0_0_1"/>
<dbReference type="PIRSF" id="PIRSF000097">
    <property type="entry name" value="AKR"/>
    <property type="match status" value="1"/>
</dbReference>
<dbReference type="PANTHER" id="PTHR11732">
    <property type="entry name" value="ALDO/KETO REDUCTASE"/>
    <property type="match status" value="1"/>
</dbReference>
<dbReference type="Gene3D" id="3.20.20.100">
    <property type="entry name" value="NADP-dependent oxidoreductase domain"/>
    <property type="match status" value="1"/>
</dbReference>
<reference evidence="8" key="2">
    <citation type="submission" date="2013-04" db="UniProtKB">
        <authorList>
            <consortium name="EnsemblPlants"/>
        </authorList>
    </citation>
    <scope>IDENTIFICATION</scope>
</reference>
<organism evidence="8">
    <name type="scientific">Oryza brachyantha</name>
    <name type="common">malo sina</name>
    <dbReference type="NCBI Taxonomy" id="4533"/>
    <lineage>
        <taxon>Eukaryota</taxon>
        <taxon>Viridiplantae</taxon>
        <taxon>Streptophyta</taxon>
        <taxon>Embryophyta</taxon>
        <taxon>Tracheophyta</taxon>
        <taxon>Spermatophyta</taxon>
        <taxon>Magnoliopsida</taxon>
        <taxon>Liliopsida</taxon>
        <taxon>Poales</taxon>
        <taxon>Poaceae</taxon>
        <taxon>BOP clade</taxon>
        <taxon>Oryzoideae</taxon>
        <taxon>Oryzeae</taxon>
        <taxon>Oryzinae</taxon>
        <taxon>Oryza</taxon>
    </lineage>
</organism>
<dbReference type="FunFam" id="3.20.20.100:FF:000013">
    <property type="entry name" value="NADPH-dependent codeinone reductase 1-1"/>
    <property type="match status" value="1"/>
</dbReference>
<feature type="domain" description="NADP-dependent oxidoreductase" evidence="7">
    <location>
        <begin position="19"/>
        <end position="295"/>
    </location>
</feature>
<dbReference type="InterPro" id="IPR023210">
    <property type="entry name" value="NADP_OxRdtase_dom"/>
</dbReference>
<keyword evidence="2" id="KW-0521">NADP</keyword>
<dbReference type="Pfam" id="PF00248">
    <property type="entry name" value="Aldo_ket_red"/>
    <property type="match status" value="1"/>
</dbReference>